<keyword evidence="2" id="KW-1185">Reference proteome</keyword>
<dbReference type="InterPro" id="IPR036671">
    <property type="entry name" value="DPH_MB_sf"/>
</dbReference>
<organism evidence="1 2">
    <name type="scientific">Candidatus Nanohalococcus occultus</name>
    <dbReference type="NCBI Taxonomy" id="2978047"/>
    <lineage>
        <taxon>Archaea</taxon>
        <taxon>Candidatus Nanohalarchaeota</taxon>
        <taxon>Candidatus Nanohalarchaeota incertae sedis</taxon>
        <taxon>Candidatus Nanohalococcus</taxon>
    </lineage>
</organism>
<evidence type="ECO:0000313" key="2">
    <source>
        <dbReference type="Proteomes" id="UP001218034"/>
    </source>
</evidence>
<proteinExistence type="predicted"/>
<gene>
    <name evidence="1" type="ORF">SVXNc_0745</name>
</gene>
<evidence type="ECO:0000313" key="1">
    <source>
        <dbReference type="EMBL" id="WEL19757.1"/>
    </source>
</evidence>
<dbReference type="SUPFAM" id="SSF144217">
    <property type="entry name" value="CSL zinc finger"/>
    <property type="match status" value="1"/>
</dbReference>
<dbReference type="EMBL" id="CP104395">
    <property type="protein sequence ID" value="WEL19757.1"/>
    <property type="molecule type" value="Genomic_DNA"/>
</dbReference>
<dbReference type="RefSeq" id="WP_347721589.1">
    <property type="nucleotide sequence ID" value="NZ_CP104395.1"/>
</dbReference>
<reference evidence="1 2" key="1">
    <citation type="submission" date="2022-09" db="EMBL/GenBank/DDBJ databases">
        <title>Xylan utilization by haloarchaea-nanohaloarchaea associations.</title>
        <authorList>
            <person name="Yakimov M."/>
        </authorList>
    </citation>
    <scope>NUCLEOTIDE SEQUENCE [LARGE SCALE GENOMIC DNA]</scope>
    <source>
        <strain evidence="1 2">SVXNc</strain>
    </source>
</reference>
<protein>
    <submittedName>
        <fullName evidence="1">Uncharacterized protein</fullName>
    </submittedName>
</protein>
<name>A0ABY8CEW8_9ARCH</name>
<dbReference type="Proteomes" id="UP001218034">
    <property type="component" value="Chromosome"/>
</dbReference>
<dbReference type="GeneID" id="98290820"/>
<sequence>MKDIDFERTEYVTNRELENDEGEETGKLQMFSYDNEVFHYKLTCPYCQHTFEGEEELGSRPWWIECPECTRSTNVYRIKDKKKREIKDRAPDPSDV</sequence>
<accession>A0ABY8CEW8</accession>